<name>A0A6P8IDF4_ACTTE</name>
<dbReference type="GO" id="GO:0005739">
    <property type="term" value="C:mitochondrion"/>
    <property type="evidence" value="ECO:0007669"/>
    <property type="project" value="UniProtKB-SubCell"/>
</dbReference>
<evidence type="ECO:0000259" key="16">
    <source>
        <dbReference type="PROSITE" id="PS51163"/>
    </source>
</evidence>
<accession>A0A6P8IDF4</accession>
<dbReference type="GO" id="GO:0006450">
    <property type="term" value="P:regulation of translational fidelity"/>
    <property type="evidence" value="ECO:0007669"/>
    <property type="project" value="TreeGrafter"/>
</dbReference>
<evidence type="ECO:0000256" key="8">
    <source>
        <dbReference type="ARBA" id="ARBA00022490"/>
    </source>
</evidence>
<dbReference type="GO" id="GO:0005886">
    <property type="term" value="C:plasma membrane"/>
    <property type="evidence" value="ECO:0007669"/>
    <property type="project" value="UniProtKB-SubCell"/>
</dbReference>
<dbReference type="GO" id="GO:0000049">
    <property type="term" value="F:tRNA binding"/>
    <property type="evidence" value="ECO:0007669"/>
    <property type="project" value="TreeGrafter"/>
</dbReference>
<dbReference type="InterPro" id="IPR050156">
    <property type="entry name" value="TC-AMP_synthase_SUA5"/>
</dbReference>
<dbReference type="InParanoid" id="A0A6P8IDF4"/>
<evidence type="ECO:0000256" key="11">
    <source>
        <dbReference type="ARBA" id="ARBA00023128"/>
    </source>
</evidence>
<dbReference type="PANTHER" id="PTHR17490:SF10">
    <property type="entry name" value="THREONYLCARBAMOYL-AMP SYNTHASE"/>
    <property type="match status" value="1"/>
</dbReference>
<evidence type="ECO:0000256" key="6">
    <source>
        <dbReference type="ARBA" id="ARBA00015492"/>
    </source>
</evidence>
<dbReference type="PROSITE" id="PS51163">
    <property type="entry name" value="YRDC"/>
    <property type="match status" value="1"/>
</dbReference>
<proteinExistence type="inferred from homology"/>
<protein>
    <recommendedName>
        <fullName evidence="6">Threonylcarbamoyl-AMP synthase</fullName>
        <ecNumber evidence="5">2.7.7.87</ecNumber>
    </recommendedName>
</protein>
<keyword evidence="11" id="KW-0496">Mitochondrion</keyword>
<gene>
    <name evidence="18" type="primary">LOC116298997</name>
</gene>
<evidence type="ECO:0000256" key="5">
    <source>
        <dbReference type="ARBA" id="ARBA00012584"/>
    </source>
</evidence>
<keyword evidence="7" id="KW-1003">Cell membrane</keyword>
<comment type="subcellular location">
    <subcellularLocation>
        <location evidence="2">Cell membrane</location>
        <topology evidence="2">Peripheral membrane protein</topology>
    </subcellularLocation>
    <subcellularLocation>
        <location evidence="3">Cytoplasm</location>
    </subcellularLocation>
    <subcellularLocation>
        <location evidence="1">Mitochondrion</location>
    </subcellularLocation>
</comment>
<evidence type="ECO:0000313" key="17">
    <source>
        <dbReference type="Proteomes" id="UP000515163"/>
    </source>
</evidence>
<evidence type="ECO:0000256" key="14">
    <source>
        <dbReference type="ARBA" id="ARBA00058524"/>
    </source>
</evidence>
<keyword evidence="10" id="KW-0809">Transit peptide</keyword>
<dbReference type="AlphaFoldDB" id="A0A6P8IDF4"/>
<comment type="similarity">
    <text evidence="4">Belongs to the SUA5 family.</text>
</comment>
<dbReference type="OrthoDB" id="3648309at2759"/>
<dbReference type="KEGG" id="aten:116298997"/>
<evidence type="ECO:0000256" key="3">
    <source>
        <dbReference type="ARBA" id="ARBA00004496"/>
    </source>
</evidence>
<dbReference type="Proteomes" id="UP000515163">
    <property type="component" value="Unplaced"/>
</dbReference>
<dbReference type="RefSeq" id="XP_031563460.1">
    <property type="nucleotide sequence ID" value="XM_031707600.1"/>
</dbReference>
<comment type="subunit">
    <text evidence="15">Interacts with RSC1A1.</text>
</comment>
<reference evidence="18" key="1">
    <citation type="submission" date="2025-08" db="UniProtKB">
        <authorList>
            <consortium name="RefSeq"/>
        </authorList>
    </citation>
    <scope>IDENTIFICATION</scope>
    <source>
        <tissue evidence="18">Tentacle</tissue>
    </source>
</reference>
<evidence type="ECO:0000256" key="10">
    <source>
        <dbReference type="ARBA" id="ARBA00022946"/>
    </source>
</evidence>
<dbReference type="EC" id="2.7.7.87" evidence="5"/>
<dbReference type="Pfam" id="PF01300">
    <property type="entry name" value="Sua5_yciO_yrdC"/>
    <property type="match status" value="1"/>
</dbReference>
<dbReference type="SUPFAM" id="SSF55821">
    <property type="entry name" value="YrdC/RibB"/>
    <property type="match status" value="1"/>
</dbReference>
<keyword evidence="8" id="KW-0963">Cytoplasm</keyword>
<evidence type="ECO:0000256" key="4">
    <source>
        <dbReference type="ARBA" id="ARBA00007663"/>
    </source>
</evidence>
<evidence type="ECO:0000313" key="18">
    <source>
        <dbReference type="RefSeq" id="XP_031563460.1"/>
    </source>
</evidence>
<sequence>MKYRVFRLQENESENHMSKLIEEAVKSLKLGHVIAIPTDTIYGIAALAQSTTAVEQLYEIKERHQEKPIAICVSDVEDVKKWGKVTVCDEILHDLLPGPVTLVFERTKELNPGLNSGTKLVGIRIPNHKFVQQLAKACKEPIALTSANKSAGMSSLKIEEFKTLWPKLNLIVDGGLLGQSQACRQGSTVINLSVPEEFSIIRDGSAYQHTLSILEVKYGLINADDR</sequence>
<dbReference type="InterPro" id="IPR006070">
    <property type="entry name" value="Sua5-like_dom"/>
</dbReference>
<dbReference type="GO" id="GO:0003725">
    <property type="term" value="F:double-stranded RNA binding"/>
    <property type="evidence" value="ECO:0007669"/>
    <property type="project" value="InterPro"/>
</dbReference>
<dbReference type="GeneID" id="116298997"/>
<organism evidence="17 18">
    <name type="scientific">Actinia tenebrosa</name>
    <name type="common">Australian red waratah sea anemone</name>
    <dbReference type="NCBI Taxonomy" id="6105"/>
    <lineage>
        <taxon>Eukaryota</taxon>
        <taxon>Metazoa</taxon>
        <taxon>Cnidaria</taxon>
        <taxon>Anthozoa</taxon>
        <taxon>Hexacorallia</taxon>
        <taxon>Actiniaria</taxon>
        <taxon>Actiniidae</taxon>
        <taxon>Actinia</taxon>
    </lineage>
</organism>
<comment type="catalytic activity">
    <reaction evidence="13">
        <text>L-threonine + hydrogencarbonate + ATP = L-threonylcarbamoyladenylate + diphosphate + H2O</text>
        <dbReference type="Rhea" id="RHEA:36407"/>
        <dbReference type="ChEBI" id="CHEBI:15377"/>
        <dbReference type="ChEBI" id="CHEBI:17544"/>
        <dbReference type="ChEBI" id="CHEBI:30616"/>
        <dbReference type="ChEBI" id="CHEBI:33019"/>
        <dbReference type="ChEBI" id="CHEBI:57926"/>
        <dbReference type="ChEBI" id="CHEBI:73682"/>
        <dbReference type="EC" id="2.7.7.87"/>
    </reaction>
</comment>
<dbReference type="NCBIfam" id="TIGR00057">
    <property type="entry name" value="L-threonylcarbamoyladenylate synthase"/>
    <property type="match status" value="1"/>
</dbReference>
<feature type="domain" description="YrdC-like" evidence="16">
    <location>
        <begin position="18"/>
        <end position="206"/>
    </location>
</feature>
<evidence type="ECO:0000256" key="1">
    <source>
        <dbReference type="ARBA" id="ARBA00004173"/>
    </source>
</evidence>
<keyword evidence="9" id="KW-0808">Transferase</keyword>
<dbReference type="GO" id="GO:0061710">
    <property type="term" value="F:L-threonylcarbamoyladenylate synthase"/>
    <property type="evidence" value="ECO:0007669"/>
    <property type="project" value="UniProtKB-EC"/>
</dbReference>
<dbReference type="FunCoup" id="A0A6P8IDF4">
    <property type="interactions" value="1033"/>
</dbReference>
<evidence type="ECO:0000256" key="9">
    <source>
        <dbReference type="ARBA" id="ARBA00022679"/>
    </source>
</evidence>
<keyword evidence="17" id="KW-1185">Reference proteome</keyword>
<evidence type="ECO:0000256" key="13">
    <source>
        <dbReference type="ARBA" id="ARBA00048366"/>
    </source>
</evidence>
<dbReference type="Gene3D" id="3.90.870.10">
    <property type="entry name" value="DHBP synthase"/>
    <property type="match status" value="1"/>
</dbReference>
<keyword evidence="12" id="KW-0472">Membrane</keyword>
<comment type="function">
    <text evidence="14">Cytoplasmic and mitochondrial threonylcarbamoyl-AMP synthase required for the formation of a threonylcarbamoyl group on adenosine at position 37 (t(6)A37) in tRNAs that read codons beginning with adenine. Catalyzes the conversion of L-threonine, HCO(3)(-)/CO(2) and ATP to give threonylcarbamoyl-AMP (TC-AMP) as the acyladenylate intermediate, with the release of diphosphate. Participates in t(6)A37 formation in cytoplasmic and mitochondrial tRNAs. May regulate the activity of some transporters.</text>
</comment>
<evidence type="ECO:0000256" key="2">
    <source>
        <dbReference type="ARBA" id="ARBA00004202"/>
    </source>
</evidence>
<evidence type="ECO:0000256" key="7">
    <source>
        <dbReference type="ARBA" id="ARBA00022475"/>
    </source>
</evidence>
<dbReference type="InterPro" id="IPR017945">
    <property type="entry name" value="DHBP_synth_RibB-like_a/b_dom"/>
</dbReference>
<evidence type="ECO:0000256" key="12">
    <source>
        <dbReference type="ARBA" id="ARBA00023136"/>
    </source>
</evidence>
<dbReference type="PANTHER" id="PTHR17490">
    <property type="entry name" value="SUA5"/>
    <property type="match status" value="1"/>
</dbReference>
<dbReference type="FunFam" id="3.90.870.10:FF:000007">
    <property type="entry name" value="YrdC N6-threonylcarbamoyltransferase domain containing"/>
    <property type="match status" value="1"/>
</dbReference>
<evidence type="ECO:0000256" key="15">
    <source>
        <dbReference type="ARBA" id="ARBA00063146"/>
    </source>
</evidence>